<evidence type="ECO:0000256" key="2">
    <source>
        <dbReference type="ARBA" id="ARBA00009387"/>
    </source>
</evidence>
<dbReference type="SUPFAM" id="SSF53955">
    <property type="entry name" value="Lysozyme-like"/>
    <property type="match status" value="1"/>
</dbReference>
<feature type="compositionally biased region" description="Low complexity" evidence="4">
    <location>
        <begin position="31"/>
        <end position="59"/>
    </location>
</feature>
<dbReference type="GO" id="GO:0008933">
    <property type="term" value="F:peptidoglycan lytic transglycosylase activity"/>
    <property type="evidence" value="ECO:0007669"/>
    <property type="project" value="InterPro"/>
</dbReference>
<dbReference type="Gene3D" id="1.25.20.10">
    <property type="entry name" value="Bacterial muramidases"/>
    <property type="match status" value="1"/>
</dbReference>
<comment type="similarity">
    <text evidence="2">Belongs to the virb1 family.</text>
</comment>
<dbReference type="Gene3D" id="1.10.530.10">
    <property type="match status" value="1"/>
</dbReference>
<evidence type="ECO:0000259" key="6">
    <source>
        <dbReference type="Pfam" id="PF01464"/>
    </source>
</evidence>
<name>A0AAE8L4Q3_9HYPH</name>
<proteinExistence type="inferred from homology"/>
<dbReference type="AlphaFoldDB" id="A0AAE8L4Q3"/>
<feature type="domain" description="Transglycosylase SLT" evidence="6">
    <location>
        <begin position="633"/>
        <end position="735"/>
    </location>
</feature>
<accession>A0AAE8L4Q3</accession>
<dbReference type="GO" id="GO:0004553">
    <property type="term" value="F:hydrolase activity, hydrolyzing O-glycosyl compounds"/>
    <property type="evidence" value="ECO:0007669"/>
    <property type="project" value="InterPro"/>
</dbReference>
<dbReference type="Proteomes" id="UP000185487">
    <property type="component" value="Chromosome"/>
</dbReference>
<dbReference type="PROSITE" id="PS00922">
    <property type="entry name" value="TRANSGLYCOSYLASE"/>
    <property type="match status" value="1"/>
</dbReference>
<feature type="compositionally biased region" description="Basic and acidic residues" evidence="4">
    <location>
        <begin position="96"/>
        <end position="110"/>
    </location>
</feature>
<dbReference type="CDD" id="cd13401">
    <property type="entry name" value="Slt70-like"/>
    <property type="match status" value="1"/>
</dbReference>
<protein>
    <submittedName>
        <fullName evidence="8">Soluble lytic murein transglycosylase</fullName>
    </submittedName>
</protein>
<dbReference type="PANTHER" id="PTHR37423:SF2">
    <property type="entry name" value="MEMBRANE-BOUND LYTIC MUREIN TRANSGLYCOSYLASE C"/>
    <property type="match status" value="1"/>
</dbReference>
<sequence length="791" mass="84516">MTRSAASHPASKRTSLAAAALIATVGVALAGPVGPEPSATLPASQPPASQSPASQSPASQPTPPASDALLPTGQVQGMQAVKAADPVAADALKLDPVHASGGDDKGEEPARPLPAAASAYASADPDAPVAFPLPDAAVTPAAPVPEVPDPARPKISGDTDPTLLRGAIDLYRKGRVADGDRMRDTFTDPAAKALLEWVAIRAGAGIGFNRTVAFVRANPDWPAGPLLRRRAEEALLSERKSPAIVRAYFATAKPASAPGKFALALALRAEGCEADAAEMVRDLWRTESFGRSLEAKVLDAFPDVLTRIDHRYRMERALLKDDWESAGRAAGYAGGGYASLVRARRAVEDKSSGAAAALAAVPPSLRGDASYIFSRAQYFRRADKPEAAAAVLATAPTNPDVLVDGDEWWIERRIVARKLLDLGDAKTAYAVASAPAARSPEKRIEAEFHAGWIALRFAGDPASAAQHFARMATVAESPISLARAAYWQGRAAEALGQKDEAKRFYERAALQPIAYYGQVARARLGQTSLPLRAPADLEGAERQAFEGRLSIRALRLLGEAGIKELALPLYIDAARDLSDPRELQALGDLATDMKDPRALVAIGKLAVQRGLPLDAHAYPTIGIPTYETFTAVPQVERAMVYAIARQESQFDPRAQSGVGARGLMQMMPATAQRTARRVSAAFDVDRLTSDPAYCAKLGQAHLGELMEDWRGSYVLAFASYNAGGGNVKKWIDAYGDPRRGDVDVIDWVERIPFTETRNYVQRVMENLQVYRSRLDSRSALLIDGDLHRGAR</sequence>
<dbReference type="RefSeq" id="WP_091954935.1">
    <property type="nucleotide sequence ID" value="NZ_CP015367.1"/>
</dbReference>
<evidence type="ECO:0000256" key="1">
    <source>
        <dbReference type="ARBA" id="ARBA00007734"/>
    </source>
</evidence>
<feature type="region of interest" description="Disordered" evidence="4">
    <location>
        <begin position="31"/>
        <end position="82"/>
    </location>
</feature>
<feature type="region of interest" description="Disordered" evidence="4">
    <location>
        <begin position="140"/>
        <end position="159"/>
    </location>
</feature>
<keyword evidence="3 5" id="KW-0732">Signal</keyword>
<evidence type="ECO:0000313" key="9">
    <source>
        <dbReference type="Proteomes" id="UP000185487"/>
    </source>
</evidence>
<dbReference type="GO" id="GO:0042597">
    <property type="term" value="C:periplasmic space"/>
    <property type="evidence" value="ECO:0007669"/>
    <property type="project" value="InterPro"/>
</dbReference>
<reference evidence="7 9" key="1">
    <citation type="submission" date="2016-04" db="EMBL/GenBank/DDBJ databases">
        <title>Complete genome sequencing and analysis of CBMB27, Methylobacterium phyllosphaerae isolated from leaf tissues of rice (Oryza sativa L.).</title>
        <authorList>
            <person name="Lee Y."/>
            <person name="Hwangbo K."/>
            <person name="Chung H."/>
            <person name="Yoo J."/>
            <person name="Kim K.Y."/>
            <person name="Sa T.M."/>
            <person name="Um Y."/>
            <person name="Madhaiyan M."/>
        </authorList>
    </citation>
    <scope>NUCLEOTIDE SEQUENCE [LARGE SCALE GENOMIC DNA]</scope>
    <source>
        <strain evidence="7 9">CBMB27</strain>
    </source>
</reference>
<evidence type="ECO:0000256" key="4">
    <source>
        <dbReference type="SAM" id="MobiDB-lite"/>
    </source>
</evidence>
<keyword evidence="9" id="KW-1185">Reference proteome</keyword>
<dbReference type="GO" id="GO:0016020">
    <property type="term" value="C:membrane"/>
    <property type="evidence" value="ECO:0007669"/>
    <property type="project" value="InterPro"/>
</dbReference>
<evidence type="ECO:0000256" key="3">
    <source>
        <dbReference type="ARBA" id="ARBA00022729"/>
    </source>
</evidence>
<dbReference type="InterPro" id="IPR000189">
    <property type="entry name" value="Transglyc_AS"/>
</dbReference>
<dbReference type="KEGG" id="mphy:MCBMB27_01512"/>
<dbReference type="InterPro" id="IPR008258">
    <property type="entry name" value="Transglycosylase_SLT_dom_1"/>
</dbReference>
<evidence type="ECO:0000313" key="8">
    <source>
        <dbReference type="EMBL" id="SFG26138.1"/>
    </source>
</evidence>
<dbReference type="SUPFAM" id="SSF48435">
    <property type="entry name" value="Bacterial muramidases"/>
    <property type="match status" value="1"/>
</dbReference>
<gene>
    <name evidence="7" type="ORF">MCBMB27_01512</name>
    <name evidence="8" type="ORF">SAMN05192567_101298</name>
</gene>
<dbReference type="Pfam" id="PF01464">
    <property type="entry name" value="SLT"/>
    <property type="match status" value="1"/>
</dbReference>
<dbReference type="GO" id="GO:0000270">
    <property type="term" value="P:peptidoglycan metabolic process"/>
    <property type="evidence" value="ECO:0007669"/>
    <property type="project" value="InterPro"/>
</dbReference>
<dbReference type="Proteomes" id="UP000199140">
    <property type="component" value="Unassembled WGS sequence"/>
</dbReference>
<reference evidence="8 10" key="2">
    <citation type="submission" date="2016-10" db="EMBL/GenBank/DDBJ databases">
        <authorList>
            <person name="Varghese N."/>
            <person name="Submissions S."/>
        </authorList>
    </citation>
    <scope>NUCLEOTIDE SEQUENCE [LARGE SCALE GENOMIC DNA]</scope>
    <source>
        <strain evidence="8 10">CBMB27</strain>
    </source>
</reference>
<organism evidence="8 10">
    <name type="scientific">Methylobacterium phyllosphaerae</name>
    <dbReference type="NCBI Taxonomy" id="418223"/>
    <lineage>
        <taxon>Bacteria</taxon>
        <taxon>Pseudomonadati</taxon>
        <taxon>Pseudomonadota</taxon>
        <taxon>Alphaproteobacteria</taxon>
        <taxon>Hyphomicrobiales</taxon>
        <taxon>Methylobacteriaceae</taxon>
        <taxon>Methylobacterium</taxon>
    </lineage>
</organism>
<comment type="similarity">
    <text evidence="1">Belongs to the transglycosylase Slt family.</text>
</comment>
<evidence type="ECO:0000313" key="10">
    <source>
        <dbReference type="Proteomes" id="UP000199140"/>
    </source>
</evidence>
<dbReference type="InterPro" id="IPR008939">
    <property type="entry name" value="Lytic_TGlycosylase_superhlx_U"/>
</dbReference>
<evidence type="ECO:0000313" key="7">
    <source>
        <dbReference type="EMBL" id="APT30803.1"/>
    </source>
</evidence>
<dbReference type="PANTHER" id="PTHR37423">
    <property type="entry name" value="SOLUBLE LYTIC MUREIN TRANSGLYCOSYLASE-RELATED"/>
    <property type="match status" value="1"/>
</dbReference>
<dbReference type="InterPro" id="IPR023346">
    <property type="entry name" value="Lysozyme-like_dom_sf"/>
</dbReference>
<evidence type="ECO:0000256" key="5">
    <source>
        <dbReference type="SAM" id="SignalP"/>
    </source>
</evidence>
<feature type="chain" id="PRO_5042010645" evidence="5">
    <location>
        <begin position="31"/>
        <end position="791"/>
    </location>
</feature>
<dbReference type="EMBL" id="FOPK01000001">
    <property type="protein sequence ID" value="SFG26138.1"/>
    <property type="molecule type" value="Genomic_DNA"/>
</dbReference>
<dbReference type="EMBL" id="CP015367">
    <property type="protein sequence ID" value="APT30803.1"/>
    <property type="molecule type" value="Genomic_DNA"/>
</dbReference>
<feature type="region of interest" description="Disordered" evidence="4">
    <location>
        <begin position="96"/>
        <end position="121"/>
    </location>
</feature>
<feature type="signal peptide" evidence="5">
    <location>
        <begin position="1"/>
        <end position="30"/>
    </location>
</feature>